<dbReference type="AlphaFoldDB" id="A0A8S1GV26"/>
<proteinExistence type="predicted"/>
<accession>A0A8S1GV26</accession>
<feature type="chain" id="PRO_5035926946" description="7TM GPCR serpentine receptor class x (Srx) domain-containing protein" evidence="1">
    <location>
        <begin position="19"/>
        <end position="79"/>
    </location>
</feature>
<dbReference type="Proteomes" id="UP000835052">
    <property type="component" value="Unassembled WGS sequence"/>
</dbReference>
<evidence type="ECO:0008006" key="4">
    <source>
        <dbReference type="Google" id="ProtNLM"/>
    </source>
</evidence>
<dbReference type="EMBL" id="CAJGYM010000004">
    <property type="protein sequence ID" value="CAD6186533.1"/>
    <property type="molecule type" value="Genomic_DNA"/>
</dbReference>
<keyword evidence="1" id="KW-0732">Signal</keyword>
<evidence type="ECO:0000313" key="2">
    <source>
        <dbReference type="EMBL" id="CAD6186533.1"/>
    </source>
</evidence>
<feature type="signal peptide" evidence="1">
    <location>
        <begin position="1"/>
        <end position="18"/>
    </location>
</feature>
<keyword evidence="3" id="KW-1185">Reference proteome</keyword>
<organism evidence="2 3">
    <name type="scientific">Caenorhabditis auriculariae</name>
    <dbReference type="NCBI Taxonomy" id="2777116"/>
    <lineage>
        <taxon>Eukaryota</taxon>
        <taxon>Metazoa</taxon>
        <taxon>Ecdysozoa</taxon>
        <taxon>Nematoda</taxon>
        <taxon>Chromadorea</taxon>
        <taxon>Rhabditida</taxon>
        <taxon>Rhabditina</taxon>
        <taxon>Rhabditomorpha</taxon>
        <taxon>Rhabditoidea</taxon>
        <taxon>Rhabditidae</taxon>
        <taxon>Peloderinae</taxon>
        <taxon>Caenorhabditis</taxon>
    </lineage>
</organism>
<comment type="caution">
    <text evidence="2">The sequence shown here is derived from an EMBL/GenBank/DDBJ whole genome shotgun (WGS) entry which is preliminary data.</text>
</comment>
<gene>
    <name evidence="2" type="ORF">CAUJ_LOCUS2452</name>
</gene>
<sequence length="79" mass="8873">MTFLEVVSALSFISLVYGDGLVCYGTERALGREYASLERIFKSETPSRSTDILIQLTIAWPSIYAKATAQFPKILYLFT</sequence>
<protein>
    <recommendedName>
        <fullName evidence="4">7TM GPCR serpentine receptor class x (Srx) domain-containing protein</fullName>
    </recommendedName>
</protein>
<reference evidence="2" key="1">
    <citation type="submission" date="2020-10" db="EMBL/GenBank/DDBJ databases">
        <authorList>
            <person name="Kikuchi T."/>
        </authorList>
    </citation>
    <scope>NUCLEOTIDE SEQUENCE</scope>
    <source>
        <strain evidence="2">NKZ352</strain>
    </source>
</reference>
<evidence type="ECO:0000256" key="1">
    <source>
        <dbReference type="SAM" id="SignalP"/>
    </source>
</evidence>
<evidence type="ECO:0000313" key="3">
    <source>
        <dbReference type="Proteomes" id="UP000835052"/>
    </source>
</evidence>
<name>A0A8S1GV26_9PELO</name>